<feature type="region of interest" description="Disordered" evidence="1">
    <location>
        <begin position="1"/>
        <end position="23"/>
    </location>
</feature>
<accession>A0A0D2L4W4</accession>
<gene>
    <name evidence="2" type="ORF">Z520_00806</name>
</gene>
<feature type="region of interest" description="Disordered" evidence="1">
    <location>
        <begin position="264"/>
        <end position="288"/>
    </location>
</feature>
<dbReference type="VEuPathDB" id="FungiDB:Z520_00806"/>
<proteinExistence type="predicted"/>
<dbReference type="OrthoDB" id="4150499at2759"/>
<feature type="region of interest" description="Disordered" evidence="1">
    <location>
        <begin position="119"/>
        <end position="194"/>
    </location>
</feature>
<protein>
    <submittedName>
        <fullName evidence="2">Uncharacterized protein</fullName>
    </submittedName>
</protein>
<feature type="compositionally biased region" description="Basic and acidic residues" evidence="1">
    <location>
        <begin position="138"/>
        <end position="147"/>
    </location>
</feature>
<dbReference type="EMBL" id="KN848062">
    <property type="protein sequence ID" value="KIY04114.1"/>
    <property type="molecule type" value="Genomic_DNA"/>
</dbReference>
<organism evidence="2 3">
    <name type="scientific">Fonsecaea multimorphosa CBS 102226</name>
    <dbReference type="NCBI Taxonomy" id="1442371"/>
    <lineage>
        <taxon>Eukaryota</taxon>
        <taxon>Fungi</taxon>
        <taxon>Dikarya</taxon>
        <taxon>Ascomycota</taxon>
        <taxon>Pezizomycotina</taxon>
        <taxon>Eurotiomycetes</taxon>
        <taxon>Chaetothyriomycetidae</taxon>
        <taxon>Chaetothyriales</taxon>
        <taxon>Herpotrichiellaceae</taxon>
        <taxon>Fonsecaea</taxon>
    </lineage>
</organism>
<feature type="compositionally biased region" description="Basic and acidic residues" evidence="1">
    <location>
        <begin position="182"/>
        <end position="194"/>
    </location>
</feature>
<feature type="compositionally biased region" description="Polar residues" evidence="1">
    <location>
        <begin position="168"/>
        <end position="181"/>
    </location>
</feature>
<dbReference type="RefSeq" id="XP_016638236.1">
    <property type="nucleotide sequence ID" value="XM_016771326.1"/>
</dbReference>
<reference evidence="2 3" key="1">
    <citation type="submission" date="2015-01" db="EMBL/GenBank/DDBJ databases">
        <title>The Genome Sequence of Fonsecaea multimorphosa CBS 102226.</title>
        <authorList>
            <consortium name="The Broad Institute Genomics Platform"/>
            <person name="Cuomo C."/>
            <person name="de Hoog S."/>
            <person name="Gorbushina A."/>
            <person name="Stielow B."/>
            <person name="Teixiera M."/>
            <person name="Abouelleil A."/>
            <person name="Chapman S.B."/>
            <person name="Priest M."/>
            <person name="Young S.K."/>
            <person name="Wortman J."/>
            <person name="Nusbaum C."/>
            <person name="Birren B."/>
        </authorList>
    </citation>
    <scope>NUCLEOTIDE SEQUENCE [LARGE SCALE GENOMIC DNA]</scope>
    <source>
        <strain evidence="2 3">CBS 102226</strain>
    </source>
</reference>
<keyword evidence="3" id="KW-1185">Reference proteome</keyword>
<dbReference type="AlphaFoldDB" id="A0A0D2L4W4"/>
<name>A0A0D2L4W4_9EURO</name>
<dbReference type="GeneID" id="27706552"/>
<evidence type="ECO:0000313" key="3">
    <source>
        <dbReference type="Proteomes" id="UP000053411"/>
    </source>
</evidence>
<evidence type="ECO:0000256" key="1">
    <source>
        <dbReference type="SAM" id="MobiDB-lite"/>
    </source>
</evidence>
<evidence type="ECO:0000313" key="2">
    <source>
        <dbReference type="EMBL" id="KIY04114.1"/>
    </source>
</evidence>
<feature type="compositionally biased region" description="Polar residues" evidence="1">
    <location>
        <begin position="149"/>
        <end position="160"/>
    </location>
</feature>
<feature type="compositionally biased region" description="Polar residues" evidence="1">
    <location>
        <begin position="1"/>
        <end position="11"/>
    </location>
</feature>
<dbReference type="Proteomes" id="UP000053411">
    <property type="component" value="Unassembled WGS sequence"/>
</dbReference>
<sequence length="349" mass="39426">MSSKTNTNGGSIETPAEEEARLSQELADLQRPQKILKLKAQIEASRKGNPLDDEQARPCCLTILRAEENAHSGTRAQLDEKSLELDNLKVEYSNREKDLADLKLKLKQVEDELKIMTQARDQEQSAHNQTKAGLEAMTESRDQERTAHNKTNTSLKAVTSSRDEEQTAHNQTKSNLKAVTQSRDKEQEAHERTKATLQAVTEARDQERAAHVKTKATLQGVTETRDQEQNAHAQTKANLKAMTESRDLEQVAHDRTRADLKTMTASRDEEKAAHRRTKGQLDAVTEENESILEELARRTVPPPVRDIRFQEGYPKPAEGGWTLLNDSYKINHKGEVTTYNKKGGKMWTR</sequence>